<dbReference type="SUPFAM" id="SSF109604">
    <property type="entry name" value="HD-domain/PDEase-like"/>
    <property type="match status" value="1"/>
</dbReference>
<dbReference type="SMART" id="SM00471">
    <property type="entry name" value="HDc"/>
    <property type="match status" value="1"/>
</dbReference>
<evidence type="ECO:0000259" key="1">
    <source>
        <dbReference type="PROSITE" id="PS51832"/>
    </source>
</evidence>
<reference evidence="2" key="1">
    <citation type="journal article" date="2015" name="Nature">
        <title>Complex archaea that bridge the gap between prokaryotes and eukaryotes.</title>
        <authorList>
            <person name="Spang A."/>
            <person name="Saw J.H."/>
            <person name="Jorgensen S.L."/>
            <person name="Zaremba-Niedzwiedzka K."/>
            <person name="Martijn J."/>
            <person name="Lind A.E."/>
            <person name="van Eijk R."/>
            <person name="Schleper C."/>
            <person name="Guy L."/>
            <person name="Ettema T.J."/>
        </authorList>
    </citation>
    <scope>NUCLEOTIDE SEQUENCE</scope>
</reference>
<dbReference type="CDD" id="cd00077">
    <property type="entry name" value="HDc"/>
    <property type="match status" value="1"/>
</dbReference>
<dbReference type="EMBL" id="LAZR01016370">
    <property type="protein sequence ID" value="KKM04819.1"/>
    <property type="molecule type" value="Genomic_DNA"/>
</dbReference>
<accession>A0A0F9H1A6</accession>
<name>A0A0F9H1A6_9ZZZZ</name>
<dbReference type="InterPro" id="IPR037522">
    <property type="entry name" value="HD_GYP_dom"/>
</dbReference>
<feature type="domain" description="HD-GYP" evidence="1">
    <location>
        <begin position="174"/>
        <end position="365"/>
    </location>
</feature>
<dbReference type="PROSITE" id="PS51832">
    <property type="entry name" value="HD_GYP"/>
    <property type="match status" value="1"/>
</dbReference>
<sequence length="365" mass="40846">MADQVSGIITDFMTALSNCSLYTSAHESVGEHSARAVRSMAPFFEEADDLSFTILGDSLLVNDQRYKGRSAHITTFMKRLRRNGVEKIIFGRDLSHKELAAFIASMASTSTEPKSMPNITIGMMEVRFSDSEGGNISDIIDEDIEKLREIDEELTKFGRLNMVGLEDVVASFITTMKEEANVLKVVSPVKSFSNFTFTHTTNVTVLAIFQAESLGMKGDVLHEIGLAGLLHDVGKMFVPKEVLDKPGKLTDEEWVLMRNHTVFGAKYLAGFDDVPKLGVIAAYEHHMKYNGTGYPDTIRRDRRQHIISQIIAVADFYEALRAERPYRKGLETKVIVGFMEEGIGTDFNPLLIKNFLRTLKEVNAF</sequence>
<evidence type="ECO:0000313" key="2">
    <source>
        <dbReference type="EMBL" id="KKM04819.1"/>
    </source>
</evidence>
<gene>
    <name evidence="2" type="ORF">LCGC14_1760380</name>
</gene>
<organism evidence="2">
    <name type="scientific">marine sediment metagenome</name>
    <dbReference type="NCBI Taxonomy" id="412755"/>
    <lineage>
        <taxon>unclassified sequences</taxon>
        <taxon>metagenomes</taxon>
        <taxon>ecological metagenomes</taxon>
    </lineage>
</organism>
<dbReference type="PANTHER" id="PTHR43155">
    <property type="entry name" value="CYCLIC DI-GMP PHOSPHODIESTERASE PA4108-RELATED"/>
    <property type="match status" value="1"/>
</dbReference>
<protein>
    <recommendedName>
        <fullName evidence="1">HD-GYP domain-containing protein</fullName>
    </recommendedName>
</protein>
<dbReference type="InterPro" id="IPR003607">
    <property type="entry name" value="HD/PDEase_dom"/>
</dbReference>
<dbReference type="InterPro" id="IPR006675">
    <property type="entry name" value="HDIG_dom"/>
</dbReference>
<comment type="caution">
    <text evidence="2">The sequence shown here is derived from an EMBL/GenBank/DDBJ whole genome shotgun (WGS) entry which is preliminary data.</text>
</comment>
<dbReference type="PANTHER" id="PTHR43155:SF2">
    <property type="entry name" value="CYCLIC DI-GMP PHOSPHODIESTERASE PA4108"/>
    <property type="match status" value="1"/>
</dbReference>
<dbReference type="Gene3D" id="1.10.3210.10">
    <property type="entry name" value="Hypothetical protein af1432"/>
    <property type="match status" value="1"/>
</dbReference>
<dbReference type="NCBIfam" id="TIGR00277">
    <property type="entry name" value="HDIG"/>
    <property type="match status" value="1"/>
</dbReference>
<proteinExistence type="predicted"/>
<dbReference type="AlphaFoldDB" id="A0A0F9H1A6"/>
<dbReference type="Pfam" id="PF13487">
    <property type="entry name" value="HD_5"/>
    <property type="match status" value="1"/>
</dbReference>